<accession>A0A7S3TG87</accession>
<evidence type="ECO:0000256" key="2">
    <source>
        <dbReference type="SAM" id="MobiDB-lite"/>
    </source>
</evidence>
<feature type="region of interest" description="Disordered" evidence="2">
    <location>
        <begin position="175"/>
        <end position="234"/>
    </location>
</feature>
<proteinExistence type="inferred from homology"/>
<dbReference type="Pfam" id="PF03577">
    <property type="entry name" value="Peptidase_C69"/>
    <property type="match status" value="1"/>
</dbReference>
<gene>
    <name evidence="3" type="ORF">EHUX00137_LOCUS38035</name>
</gene>
<evidence type="ECO:0000256" key="1">
    <source>
        <dbReference type="ARBA" id="ARBA00005705"/>
    </source>
</evidence>
<dbReference type="GO" id="GO:0016805">
    <property type="term" value="F:dipeptidase activity"/>
    <property type="evidence" value="ECO:0007669"/>
    <property type="project" value="InterPro"/>
</dbReference>
<dbReference type="GO" id="GO:0006508">
    <property type="term" value="P:proteolysis"/>
    <property type="evidence" value="ECO:0007669"/>
    <property type="project" value="InterPro"/>
</dbReference>
<dbReference type="EMBL" id="HBIR01048667">
    <property type="protein sequence ID" value="CAE0583558.1"/>
    <property type="molecule type" value="Transcribed_RNA"/>
</dbReference>
<name>A0A7S3TG87_EMIHU</name>
<evidence type="ECO:0000313" key="3">
    <source>
        <dbReference type="EMBL" id="CAE0583558.1"/>
    </source>
</evidence>
<dbReference type="InterPro" id="IPR005322">
    <property type="entry name" value="Peptidase_C69"/>
</dbReference>
<dbReference type="PANTHER" id="PTHR12994">
    <property type="entry name" value="SECERNIN"/>
    <property type="match status" value="1"/>
</dbReference>
<organism evidence="3">
    <name type="scientific">Emiliania huxleyi</name>
    <name type="common">Coccolithophore</name>
    <name type="synonym">Pontosphaera huxleyi</name>
    <dbReference type="NCBI Taxonomy" id="2903"/>
    <lineage>
        <taxon>Eukaryota</taxon>
        <taxon>Haptista</taxon>
        <taxon>Haptophyta</taxon>
        <taxon>Prymnesiophyceae</taxon>
        <taxon>Isochrysidales</taxon>
        <taxon>Noelaerhabdaceae</taxon>
        <taxon>Emiliania</taxon>
    </lineage>
</organism>
<protein>
    <submittedName>
        <fullName evidence="3">Uncharacterized protein</fullName>
    </submittedName>
</protein>
<sequence>MDLLRLALERGATARAAVGHLTSLLEEHGQGGACEEDGDWTYENGFLLADAGEAFVVETAGTRHWAVERVPPGAGRNISNGLSIRTGVESCSAGLKELCVAKGWWDGEGPFDWKRSVGAGGRAHAKLDVRGRERAGADHLAAAAGRVSDGSLPAGDVAGWLGWMAGVLRDEESGAARWGASGDGSSTHCPHHAPTPTPCQASASGLLTASCRRARRSRGARPGTGSGSQRAPPGGAAASCLACRLARGGGHTASHFFTAASDPLVACYKRWTFGDPAAAAGDGLAGDGGSLALWRRWRSIDLAGRSVPEAMRRALLEIEAEAVSAAERGGASEFSGSVARELELISSFAV</sequence>
<dbReference type="GO" id="GO:0070004">
    <property type="term" value="F:cysteine-type exopeptidase activity"/>
    <property type="evidence" value="ECO:0007669"/>
    <property type="project" value="InterPro"/>
</dbReference>
<reference evidence="3" key="1">
    <citation type="submission" date="2021-01" db="EMBL/GenBank/DDBJ databases">
        <authorList>
            <person name="Corre E."/>
            <person name="Pelletier E."/>
            <person name="Niang G."/>
            <person name="Scheremetjew M."/>
            <person name="Finn R."/>
            <person name="Kale V."/>
            <person name="Holt S."/>
            <person name="Cochrane G."/>
            <person name="Meng A."/>
            <person name="Brown T."/>
            <person name="Cohen L."/>
        </authorList>
    </citation>
    <scope>NUCLEOTIDE SEQUENCE</scope>
    <source>
        <strain evidence="3">379</strain>
    </source>
</reference>
<dbReference type="PANTHER" id="PTHR12994:SF17">
    <property type="entry name" value="LD30995P"/>
    <property type="match status" value="1"/>
</dbReference>
<dbReference type="AlphaFoldDB" id="A0A7S3TG87"/>
<comment type="similarity">
    <text evidence="1">Belongs to the peptidase C69 family. Secernin subfamily.</text>
</comment>